<keyword evidence="3" id="KW-1185">Reference proteome</keyword>
<reference evidence="2" key="2">
    <citation type="submission" date="2019-01" db="UniProtKB">
        <authorList>
            <consortium name="EnsemblPlants"/>
        </authorList>
    </citation>
    <scope>IDENTIFICATION</scope>
    <source>
        <strain evidence="2">cv. Heinz 1706</strain>
    </source>
</reference>
<dbReference type="Pfam" id="PF25279">
    <property type="entry name" value="Beta_prop_At2g24240"/>
    <property type="match status" value="1"/>
</dbReference>
<dbReference type="InterPro" id="IPR057441">
    <property type="entry name" value="Beta_prop_At2g24240"/>
</dbReference>
<proteinExistence type="predicted"/>
<reference evidence="2" key="1">
    <citation type="journal article" date="2012" name="Nature">
        <title>The tomato genome sequence provides insights into fleshy fruit evolution.</title>
        <authorList>
            <consortium name="Tomato Genome Consortium"/>
        </authorList>
    </citation>
    <scope>NUCLEOTIDE SEQUENCE [LARGE SCALE GENOMIC DNA]</scope>
    <source>
        <strain evidence="2">cv. Heinz 1706</strain>
    </source>
</reference>
<dbReference type="Proteomes" id="UP000004994">
    <property type="component" value="Chromosome 12"/>
</dbReference>
<sequence length="135" mass="15415">MAVYSHPKSDICLFDVRENAIIRSFAKNCNKLCSNDIGDTIAIEESRSICIGSSVLGFLDSRSTDASVYAIAILFYENLVTGEAAYRRKRKQEIGSLVLEYLYDKEPRTNGRRVKASMMLEYIYVKELKIRVEEQ</sequence>
<dbReference type="Gramene" id="Solyc12g010077.1.1">
    <property type="protein sequence ID" value="Solyc12g010077.1.1"/>
    <property type="gene ID" value="Solyc12g010077.1"/>
</dbReference>
<dbReference type="EnsemblPlants" id="Solyc12g010077.1.1">
    <property type="protein sequence ID" value="Solyc12g010077.1.1"/>
    <property type="gene ID" value="Solyc12g010077.1"/>
</dbReference>
<feature type="domain" description="At2g24240-like C-terminal beta-propeller" evidence="1">
    <location>
        <begin position="3"/>
        <end position="69"/>
    </location>
</feature>
<evidence type="ECO:0000259" key="1">
    <source>
        <dbReference type="Pfam" id="PF25279"/>
    </source>
</evidence>
<dbReference type="AlphaFoldDB" id="A0A3Q7JSI0"/>
<evidence type="ECO:0000313" key="2">
    <source>
        <dbReference type="EnsemblPlants" id="Solyc12g010077.1.1"/>
    </source>
</evidence>
<accession>A0A3Q7JSI0</accession>
<organism evidence="2">
    <name type="scientific">Solanum lycopersicum</name>
    <name type="common">Tomato</name>
    <name type="synonym">Lycopersicon esculentum</name>
    <dbReference type="NCBI Taxonomy" id="4081"/>
    <lineage>
        <taxon>Eukaryota</taxon>
        <taxon>Viridiplantae</taxon>
        <taxon>Streptophyta</taxon>
        <taxon>Embryophyta</taxon>
        <taxon>Tracheophyta</taxon>
        <taxon>Spermatophyta</taxon>
        <taxon>Magnoliopsida</taxon>
        <taxon>eudicotyledons</taxon>
        <taxon>Gunneridae</taxon>
        <taxon>Pentapetalae</taxon>
        <taxon>asterids</taxon>
        <taxon>lamiids</taxon>
        <taxon>Solanales</taxon>
        <taxon>Solanaceae</taxon>
        <taxon>Solanoideae</taxon>
        <taxon>Solaneae</taxon>
        <taxon>Solanum</taxon>
        <taxon>Solanum subgen. Lycopersicon</taxon>
    </lineage>
</organism>
<name>A0A3Q7JSI0_SOLLC</name>
<evidence type="ECO:0000313" key="3">
    <source>
        <dbReference type="Proteomes" id="UP000004994"/>
    </source>
</evidence>
<protein>
    <recommendedName>
        <fullName evidence="1">At2g24240-like C-terminal beta-propeller domain-containing protein</fullName>
    </recommendedName>
</protein>
<dbReference type="InParanoid" id="A0A3Q7JSI0"/>